<evidence type="ECO:0000313" key="7">
    <source>
        <dbReference type="Proteomes" id="UP000193560"/>
    </source>
</evidence>
<keyword evidence="4" id="KW-0175">Coiled coil</keyword>
<protein>
    <submittedName>
        <fullName evidence="6">Fms-interacting protein-domain-containing protein</fullName>
    </submittedName>
</protein>
<comment type="caution">
    <text evidence="6">The sequence shown here is derived from an EMBL/GenBank/DDBJ whole genome shotgun (WGS) entry which is preliminary data.</text>
</comment>
<feature type="compositionally biased region" description="Polar residues" evidence="5">
    <location>
        <begin position="239"/>
        <end position="252"/>
    </location>
</feature>
<evidence type="ECO:0000256" key="5">
    <source>
        <dbReference type="SAM" id="MobiDB-lite"/>
    </source>
</evidence>
<dbReference type="Proteomes" id="UP000193560">
    <property type="component" value="Unassembled WGS sequence"/>
</dbReference>
<dbReference type="InterPro" id="IPR019163">
    <property type="entry name" value="THO_Thoc5"/>
</dbReference>
<feature type="region of interest" description="Disordered" evidence="5">
    <location>
        <begin position="200"/>
        <end position="252"/>
    </location>
</feature>
<evidence type="ECO:0000313" key="6">
    <source>
        <dbReference type="EMBL" id="ORZ20450.1"/>
    </source>
</evidence>
<comment type="subcellular location">
    <subcellularLocation>
        <location evidence="1">Nucleus</location>
    </subcellularLocation>
</comment>
<dbReference type="PANTHER" id="PTHR13375">
    <property type="entry name" value="FMS INTERACTING PROTEIN"/>
    <property type="match status" value="1"/>
</dbReference>
<proteinExistence type="inferred from homology"/>
<sequence length="252" mass="29165">MMPTNDTSPWQGIAMATEELQKLMTEHLRMKTEGTLDDDVLESEQGQTLLDAIDRIKDLHSQAYGSTRDSKQSTTDAKDGMDEKQVGLQNVMYEKRHIVEEIVKCREFRSVYQHVDLVPLDDFLARASDQYLQDKENQHTLMINRLRFEQDERTSYKEEEERLQSERQALIKDNRKVQEKLDRFDKLLDDFVLATAPLEESLTEEDKKAAQSTATKSEAMDVDNEQQEQQQSIIDESPITINTTDNDVQMTG</sequence>
<dbReference type="GO" id="GO:0006406">
    <property type="term" value="P:mRNA export from nucleus"/>
    <property type="evidence" value="ECO:0007669"/>
    <property type="project" value="TreeGrafter"/>
</dbReference>
<organism evidence="6 7">
    <name type="scientific">Absidia repens</name>
    <dbReference type="NCBI Taxonomy" id="90262"/>
    <lineage>
        <taxon>Eukaryota</taxon>
        <taxon>Fungi</taxon>
        <taxon>Fungi incertae sedis</taxon>
        <taxon>Mucoromycota</taxon>
        <taxon>Mucoromycotina</taxon>
        <taxon>Mucoromycetes</taxon>
        <taxon>Mucorales</taxon>
        <taxon>Cunninghamellaceae</taxon>
        <taxon>Absidia</taxon>
    </lineage>
</organism>
<reference evidence="6 7" key="1">
    <citation type="submission" date="2016-07" db="EMBL/GenBank/DDBJ databases">
        <title>Pervasive Adenine N6-methylation of Active Genes in Fungi.</title>
        <authorList>
            <consortium name="DOE Joint Genome Institute"/>
            <person name="Mondo S.J."/>
            <person name="Dannebaum R.O."/>
            <person name="Kuo R.C."/>
            <person name="Labutti K."/>
            <person name="Haridas S."/>
            <person name="Kuo A."/>
            <person name="Salamov A."/>
            <person name="Ahrendt S.R."/>
            <person name="Lipzen A."/>
            <person name="Sullivan W."/>
            <person name="Andreopoulos W.B."/>
            <person name="Clum A."/>
            <person name="Lindquist E."/>
            <person name="Daum C."/>
            <person name="Ramamoorthy G.K."/>
            <person name="Gryganskyi A."/>
            <person name="Culley D."/>
            <person name="Magnuson J.K."/>
            <person name="James T.Y."/>
            <person name="O'Malley M.A."/>
            <person name="Stajich J.E."/>
            <person name="Spatafora J.W."/>
            <person name="Visel A."/>
            <person name="Grigoriev I.V."/>
        </authorList>
    </citation>
    <scope>NUCLEOTIDE SEQUENCE [LARGE SCALE GENOMIC DNA]</scope>
    <source>
        <strain evidence="6 7">NRRL 1336</strain>
    </source>
</reference>
<keyword evidence="7" id="KW-1185">Reference proteome</keyword>
<evidence type="ECO:0000256" key="3">
    <source>
        <dbReference type="ARBA" id="ARBA00023242"/>
    </source>
</evidence>
<feature type="coiled-coil region" evidence="4">
    <location>
        <begin position="146"/>
        <end position="180"/>
    </location>
</feature>
<keyword evidence="3" id="KW-0539">Nucleus</keyword>
<evidence type="ECO:0000256" key="1">
    <source>
        <dbReference type="ARBA" id="ARBA00004123"/>
    </source>
</evidence>
<dbReference type="EMBL" id="MCGE01000006">
    <property type="protein sequence ID" value="ORZ20450.1"/>
    <property type="molecule type" value="Genomic_DNA"/>
</dbReference>
<dbReference type="GO" id="GO:0003729">
    <property type="term" value="F:mRNA binding"/>
    <property type="evidence" value="ECO:0007669"/>
    <property type="project" value="TreeGrafter"/>
</dbReference>
<feature type="region of interest" description="Disordered" evidence="5">
    <location>
        <begin position="63"/>
        <end position="83"/>
    </location>
</feature>
<dbReference type="AlphaFoldDB" id="A0A1X2IQ99"/>
<name>A0A1X2IQ99_9FUNG</name>
<feature type="compositionally biased region" description="Basic and acidic residues" evidence="5">
    <location>
        <begin position="68"/>
        <end position="83"/>
    </location>
</feature>
<dbReference type="PANTHER" id="PTHR13375:SF3">
    <property type="entry name" value="THO COMPLEX SUBUNIT 5 HOMOLOG"/>
    <property type="match status" value="1"/>
</dbReference>
<dbReference type="GO" id="GO:0000445">
    <property type="term" value="C:THO complex part of transcription export complex"/>
    <property type="evidence" value="ECO:0007669"/>
    <property type="project" value="TreeGrafter"/>
</dbReference>
<accession>A0A1X2IQ99</accession>
<dbReference type="Pfam" id="PF09766">
    <property type="entry name" value="FmiP_Thoc5"/>
    <property type="match status" value="1"/>
</dbReference>
<dbReference type="STRING" id="90262.A0A1X2IQ99"/>
<evidence type="ECO:0000256" key="2">
    <source>
        <dbReference type="ARBA" id="ARBA00008044"/>
    </source>
</evidence>
<comment type="similarity">
    <text evidence="2">Belongs to the THOC5 family.</text>
</comment>
<dbReference type="OrthoDB" id="20582at2759"/>
<evidence type="ECO:0000256" key="4">
    <source>
        <dbReference type="SAM" id="Coils"/>
    </source>
</evidence>
<gene>
    <name evidence="6" type="ORF">BCR42DRAFT_408809</name>
</gene>